<name>A0ABN1J040_9GAMM</name>
<keyword evidence="2" id="KW-1185">Reference proteome</keyword>
<dbReference type="InterPro" id="IPR021829">
    <property type="entry name" value="DUF3419"/>
</dbReference>
<evidence type="ECO:0000313" key="1">
    <source>
        <dbReference type="EMBL" id="GAA0724899.1"/>
    </source>
</evidence>
<comment type="caution">
    <text evidence="1">The sequence shown here is derived from an EMBL/GenBank/DDBJ whole genome shotgun (WGS) entry which is preliminary data.</text>
</comment>
<proteinExistence type="predicted"/>
<sequence>MSTPNLRDKLDQKIFDAIYSRSLVYNTCWEDPAVDRRALALGADDTVLVITSAGCNALDYALEAPRRIYAVDANPRQNALLELKIAGIRKLAFDDYFAIFGEGYHARFAELYRGHLRSELSEFAQTWWDRHGNWFTSKRGSFYFHGLSGLVARGVRAYFATRPRLRTAMADLFRARDVAEQQAIYDERIAPQLWSKPVNWVISRQFVMSLLGVPYPQRKLVEAQHDDGVSGFIRSAVQYVFRQLPLADNYFWHVYMTGRYRRDCCPEYLKEANFARLKEGLVDRIEVHTTTVTEFLHEHDEPVSRFVLLDHMDWMSSYHPAALVEEWEAIRTRAAPGARILLRSAQARPTYLDEIRIGLDHVRLRDAFRFMDAEADSLQPRDRVHTYAGFVIADVPA</sequence>
<dbReference type="Proteomes" id="UP001501523">
    <property type="component" value="Unassembled WGS sequence"/>
</dbReference>
<organism evidence="1 2">
    <name type="scientific">Dokdonella soli</name>
    <dbReference type="NCBI Taxonomy" id="529810"/>
    <lineage>
        <taxon>Bacteria</taxon>
        <taxon>Pseudomonadati</taxon>
        <taxon>Pseudomonadota</taxon>
        <taxon>Gammaproteobacteria</taxon>
        <taxon>Lysobacterales</taxon>
        <taxon>Rhodanobacteraceae</taxon>
        <taxon>Dokdonella</taxon>
    </lineage>
</organism>
<dbReference type="PANTHER" id="PTHR47473">
    <property type="entry name" value="BTA1P"/>
    <property type="match status" value="1"/>
</dbReference>
<gene>
    <name evidence="1" type="ORF">GCM10009105_37920</name>
</gene>
<dbReference type="Pfam" id="PF11899">
    <property type="entry name" value="DUF3419"/>
    <property type="match status" value="1"/>
</dbReference>
<dbReference type="PANTHER" id="PTHR47473:SF1">
    <property type="entry name" value="METHYLTRANSFERASE DOMAIN-CONTAINING PROTEIN"/>
    <property type="match status" value="1"/>
</dbReference>
<evidence type="ECO:0000313" key="2">
    <source>
        <dbReference type="Proteomes" id="UP001501523"/>
    </source>
</evidence>
<protein>
    <submittedName>
        <fullName evidence="1">BtaA family protein</fullName>
    </submittedName>
</protein>
<accession>A0ABN1J040</accession>
<dbReference type="RefSeq" id="WP_343794156.1">
    <property type="nucleotide sequence ID" value="NZ_BAAAEU010000032.1"/>
</dbReference>
<reference evidence="1 2" key="1">
    <citation type="journal article" date="2019" name="Int. J. Syst. Evol. Microbiol.">
        <title>The Global Catalogue of Microorganisms (GCM) 10K type strain sequencing project: providing services to taxonomists for standard genome sequencing and annotation.</title>
        <authorList>
            <consortium name="The Broad Institute Genomics Platform"/>
            <consortium name="The Broad Institute Genome Sequencing Center for Infectious Disease"/>
            <person name="Wu L."/>
            <person name="Ma J."/>
        </authorList>
    </citation>
    <scope>NUCLEOTIDE SEQUENCE [LARGE SCALE GENOMIC DNA]</scope>
    <source>
        <strain evidence="1 2">JCM 15421</strain>
    </source>
</reference>
<dbReference type="EMBL" id="BAAAEU010000032">
    <property type="protein sequence ID" value="GAA0724899.1"/>
    <property type="molecule type" value="Genomic_DNA"/>
</dbReference>